<name>A0A7J7LEH5_9MAGN</name>
<sequence length="994" mass="112961">MGETKQIPHVILLPSTGIGHLIPLTELAKRLVLHQNFSITIAIPTDGPPSKATKSFLDALPKSIDYIFLDPVNIDDLPEDIKVEARVSVTMGRSLSSLRNLFENIKDLDRVVALVVDIFGVDAIEVAKEFKVPLYVLFPSNATVLSLAFALPKLDEMYSCEFKDIPEPIQLPGCIPFHGKDVMEPIQDKKDDAYKWILHQSRQIMLAEGILVNTFMAAEPGPLSALKKREPGRPPVYPIGPLIQNRSTPDEVDGTGCLEWLDSQPGRSVLFVAFGSGGTLTNDQITELAFGLELSKQRFLWVIKSPNEKAANATYHTVQSFEDPLGFLPNGFLDRTKDLGLVIPSWAPQIQVLAHGSTGGFLTHCGWNSTLEAIVHGVPLVAWPLYAEQKMNALMLVDDLKIALRPKVDENGLVGREEVVRTIKGLMDGEEGDQVRKQAGYLKDAAAIMLSEDKSSTRSLSEVSLDLPTPISVRPTYYGMTYEEVEEADDDYYQMVRFHYMVTSGQRRSDGMRLLAEDAVTAADEVADVRPRMSRRTRSQRARYAAKGRLNIKVAKLRERYFRMLPYNVVLLEWPLQQDGLDDEGRHAYYDRYFWCDVFRELLLDAALNAVWCGTILIECKSKVMDRVNCLGKEGQNSVMAEGRDRCDNKKCYHRNPDPKSFLDKTSLFDYVALEQVELKQVLRELNIPLDIGKRDTNFIEKRNQEYLELTQKFDAQTTRMKELKEEHKKEKERKAEEVKAIEEQCADFSVGEETLEKAFAKKIERLRKIVTTQEKSLSKARDFVTRIQQVEIEEVQSQCEALRILNEKLNVDLNFHREALKSVAELNVKMEAMMIERQVTVSHLSEKMERKKAELASMQEKVEDLNEAVKKKKLDIEKSSMSYKQYLGTGSHAREVDKRGHNQFLIEESLSMLGQMDEFMTVMEARNKTSREEKLVMAAHCKNLESLLNEVNGQIVELIVPDKVKLEASEVHDKEMAAVLTLFVYEFKRLEKE</sequence>
<evidence type="ECO:0000256" key="1">
    <source>
        <dbReference type="ARBA" id="ARBA00009995"/>
    </source>
</evidence>
<keyword evidence="6" id="KW-1185">Reference proteome</keyword>
<dbReference type="OrthoDB" id="5835829at2759"/>
<keyword evidence="2" id="KW-0328">Glycosyltransferase</keyword>
<dbReference type="FunFam" id="3.40.50.2000:FF:000051">
    <property type="entry name" value="Glycosyltransferase"/>
    <property type="match status" value="1"/>
</dbReference>
<organism evidence="5 6">
    <name type="scientific">Kingdonia uniflora</name>
    <dbReference type="NCBI Taxonomy" id="39325"/>
    <lineage>
        <taxon>Eukaryota</taxon>
        <taxon>Viridiplantae</taxon>
        <taxon>Streptophyta</taxon>
        <taxon>Embryophyta</taxon>
        <taxon>Tracheophyta</taxon>
        <taxon>Spermatophyta</taxon>
        <taxon>Magnoliopsida</taxon>
        <taxon>Ranunculales</taxon>
        <taxon>Circaeasteraceae</taxon>
        <taxon>Kingdonia</taxon>
    </lineage>
</organism>
<evidence type="ECO:0000256" key="4">
    <source>
        <dbReference type="SAM" id="Coils"/>
    </source>
</evidence>
<gene>
    <name evidence="5" type="ORF">GIB67_042337</name>
</gene>
<reference evidence="5 6" key="1">
    <citation type="journal article" date="2020" name="IScience">
        <title>Genome Sequencing of the Endangered Kingdonia uniflora (Circaeasteraceae, Ranunculales) Reveals Potential Mechanisms of Evolutionary Specialization.</title>
        <authorList>
            <person name="Sun Y."/>
            <person name="Deng T."/>
            <person name="Zhang A."/>
            <person name="Moore M.J."/>
            <person name="Landis J.B."/>
            <person name="Lin N."/>
            <person name="Zhang H."/>
            <person name="Zhang X."/>
            <person name="Huang J."/>
            <person name="Zhang X."/>
            <person name="Sun H."/>
            <person name="Wang H."/>
        </authorList>
    </citation>
    <scope>NUCLEOTIDE SEQUENCE [LARGE SCALE GENOMIC DNA]</scope>
    <source>
        <strain evidence="5">TB1705</strain>
        <tissue evidence="5">Leaf</tissue>
    </source>
</reference>
<dbReference type="GO" id="GO:0008194">
    <property type="term" value="F:UDP-glycosyltransferase activity"/>
    <property type="evidence" value="ECO:0007669"/>
    <property type="project" value="InterPro"/>
</dbReference>
<accession>A0A7J7LEH5</accession>
<feature type="coiled-coil region" evidence="4">
    <location>
        <begin position="707"/>
        <end position="745"/>
    </location>
</feature>
<dbReference type="FunFam" id="3.40.50.2000:FF:000054">
    <property type="entry name" value="Glycosyltransferase"/>
    <property type="match status" value="1"/>
</dbReference>
<dbReference type="CDD" id="cd03784">
    <property type="entry name" value="GT1_Gtf-like"/>
    <property type="match status" value="1"/>
</dbReference>
<proteinExistence type="inferred from homology"/>
<dbReference type="SUPFAM" id="SSF53756">
    <property type="entry name" value="UDP-Glycosyltransferase/glycogen phosphorylase"/>
    <property type="match status" value="1"/>
</dbReference>
<evidence type="ECO:0000256" key="3">
    <source>
        <dbReference type="ARBA" id="ARBA00022679"/>
    </source>
</evidence>
<keyword evidence="4" id="KW-0175">Coiled coil</keyword>
<dbReference type="Pfam" id="PF00201">
    <property type="entry name" value="UDPGT"/>
    <property type="match status" value="1"/>
</dbReference>
<dbReference type="PANTHER" id="PTHR48046:SF6">
    <property type="entry name" value="GLYCOSYLTRANSFERASE"/>
    <property type="match status" value="1"/>
</dbReference>
<keyword evidence="3" id="KW-0808">Transferase</keyword>
<dbReference type="Gene3D" id="3.40.50.2000">
    <property type="entry name" value="Glycogen Phosphorylase B"/>
    <property type="match status" value="2"/>
</dbReference>
<feature type="coiled-coil region" evidence="4">
    <location>
        <begin position="842"/>
        <end position="876"/>
    </location>
</feature>
<evidence type="ECO:0000313" key="6">
    <source>
        <dbReference type="Proteomes" id="UP000541444"/>
    </source>
</evidence>
<dbReference type="PROSITE" id="PS00375">
    <property type="entry name" value="UDPGT"/>
    <property type="match status" value="1"/>
</dbReference>
<dbReference type="EMBL" id="JACGCM010002347">
    <property type="protein sequence ID" value="KAF6140924.1"/>
    <property type="molecule type" value="Genomic_DNA"/>
</dbReference>
<dbReference type="AlphaFoldDB" id="A0A7J7LEH5"/>
<dbReference type="InterPro" id="IPR002213">
    <property type="entry name" value="UDP_glucos_trans"/>
</dbReference>
<dbReference type="PANTHER" id="PTHR48046">
    <property type="entry name" value="UDP-GLYCOSYLTRANSFERASE 72E1"/>
    <property type="match status" value="1"/>
</dbReference>
<evidence type="ECO:0000256" key="2">
    <source>
        <dbReference type="ARBA" id="ARBA00022676"/>
    </source>
</evidence>
<protein>
    <submittedName>
        <fullName evidence="5">Uncharacterized protein</fullName>
    </submittedName>
</protein>
<comment type="caution">
    <text evidence="5">The sequence shown here is derived from an EMBL/GenBank/DDBJ whole genome shotgun (WGS) entry which is preliminary data.</text>
</comment>
<comment type="similarity">
    <text evidence="1">Belongs to the UDP-glycosyltransferase family.</text>
</comment>
<dbReference type="InterPro" id="IPR035595">
    <property type="entry name" value="UDP_glycos_trans_CS"/>
</dbReference>
<dbReference type="Proteomes" id="UP000541444">
    <property type="component" value="Unassembled WGS sequence"/>
</dbReference>
<evidence type="ECO:0000313" key="5">
    <source>
        <dbReference type="EMBL" id="KAF6140924.1"/>
    </source>
</evidence>